<gene>
    <name evidence="3" type="ordered locus">FraEuI1c_0503</name>
</gene>
<dbReference type="STRING" id="298654.FraEuI1c_0503"/>
<evidence type="ECO:0000313" key="4">
    <source>
        <dbReference type="Proteomes" id="UP000002484"/>
    </source>
</evidence>
<proteinExistence type="predicted"/>
<dbReference type="KEGG" id="fri:FraEuI1c_0503"/>
<dbReference type="InParanoid" id="E3JA24"/>
<dbReference type="Pfam" id="PF24837">
    <property type="entry name" value="AMIN-like"/>
    <property type="match status" value="1"/>
</dbReference>
<feature type="domain" description="AMIN-like" evidence="2">
    <location>
        <begin position="122"/>
        <end position="233"/>
    </location>
</feature>
<dbReference type="RefSeq" id="WP_013421708.1">
    <property type="nucleotide sequence ID" value="NC_014666.1"/>
</dbReference>
<feature type="compositionally biased region" description="Low complexity" evidence="1">
    <location>
        <begin position="80"/>
        <end position="97"/>
    </location>
</feature>
<protein>
    <recommendedName>
        <fullName evidence="2">AMIN-like domain-containing protein</fullName>
    </recommendedName>
</protein>
<keyword evidence="4" id="KW-1185">Reference proteome</keyword>
<accession>E3JA24</accession>
<feature type="region of interest" description="Disordered" evidence="1">
    <location>
        <begin position="1"/>
        <end position="24"/>
    </location>
</feature>
<dbReference type="HOGENOM" id="CLU_099777_1_1_11"/>
<dbReference type="InterPro" id="IPR056303">
    <property type="entry name" value="AMIN-like"/>
</dbReference>
<sequence length="240" mass="23935" precursor="true">MPSTSSRTRSLASPPPTAPATRVLAARRPGARAVLPVLALVVGVLAGCSSGGSAAPSTPATSSGGPTATSSQVATPRPSPSEAQAPSAPAWPSGPTSKVRSTTPPPELVNVTAGHDIADGLSFDRVVFEFTGGLPGYTAQYVNQVLKPGQGTAMALAGQAFFQIVLTPAAAHDAAGQPTVTSPIDGGGLPAVRQIALAGDFEGYVHFGIGLSGVAGYRVTELAKPDRLVFDFAAQATGAP</sequence>
<dbReference type="eggNOG" id="COG3409">
    <property type="taxonomic scope" value="Bacteria"/>
</dbReference>
<feature type="compositionally biased region" description="Polar residues" evidence="1">
    <location>
        <begin position="1"/>
        <end position="11"/>
    </location>
</feature>
<feature type="region of interest" description="Disordered" evidence="1">
    <location>
        <begin position="50"/>
        <end position="108"/>
    </location>
</feature>
<evidence type="ECO:0000313" key="3">
    <source>
        <dbReference type="EMBL" id="ADP78586.1"/>
    </source>
</evidence>
<reference evidence="3 4" key="1">
    <citation type="submission" date="2010-10" db="EMBL/GenBank/DDBJ databases">
        <title>Complete sequence of Frankia sp. EuI1c.</title>
        <authorList>
            <consortium name="US DOE Joint Genome Institute"/>
            <person name="Lucas S."/>
            <person name="Copeland A."/>
            <person name="Lapidus A."/>
            <person name="Cheng J.-F."/>
            <person name="Bruce D."/>
            <person name="Goodwin L."/>
            <person name="Pitluck S."/>
            <person name="Chertkov O."/>
            <person name="Detter J.C."/>
            <person name="Han C."/>
            <person name="Tapia R."/>
            <person name="Land M."/>
            <person name="Hauser L."/>
            <person name="Jeffries C."/>
            <person name="Kyrpides N."/>
            <person name="Ivanova N."/>
            <person name="Mikhailova N."/>
            <person name="Beauchemin N."/>
            <person name="Sen A."/>
            <person name="Sur S.A."/>
            <person name="Gtari M."/>
            <person name="Wall L."/>
            <person name="Tisa L."/>
            <person name="Woyke T."/>
        </authorList>
    </citation>
    <scope>NUCLEOTIDE SEQUENCE [LARGE SCALE GENOMIC DNA]</scope>
    <source>
        <strain evidence="4">DSM 45817 / CECT 9037 / EuI1c</strain>
    </source>
</reference>
<dbReference type="EMBL" id="CP002299">
    <property type="protein sequence ID" value="ADP78586.1"/>
    <property type="molecule type" value="Genomic_DNA"/>
</dbReference>
<feature type="compositionally biased region" description="Low complexity" evidence="1">
    <location>
        <begin position="50"/>
        <end position="71"/>
    </location>
</feature>
<evidence type="ECO:0000259" key="2">
    <source>
        <dbReference type="Pfam" id="PF24837"/>
    </source>
</evidence>
<name>E3JA24_PSEI1</name>
<organism evidence="3 4">
    <name type="scientific">Pseudofrankia inefficax (strain DSM 45817 / CECT 9037 / DDB 130130 / EuI1c)</name>
    <name type="common">Frankia inefficax</name>
    <dbReference type="NCBI Taxonomy" id="298654"/>
    <lineage>
        <taxon>Bacteria</taxon>
        <taxon>Bacillati</taxon>
        <taxon>Actinomycetota</taxon>
        <taxon>Actinomycetes</taxon>
        <taxon>Frankiales</taxon>
        <taxon>Frankiaceae</taxon>
        <taxon>Pseudofrankia</taxon>
    </lineage>
</organism>
<dbReference type="AlphaFoldDB" id="E3JA24"/>
<dbReference type="Proteomes" id="UP000002484">
    <property type="component" value="Chromosome"/>
</dbReference>
<evidence type="ECO:0000256" key="1">
    <source>
        <dbReference type="SAM" id="MobiDB-lite"/>
    </source>
</evidence>